<reference evidence="2 3" key="1">
    <citation type="submission" date="2019-04" db="EMBL/GenBank/DDBJ databases">
        <authorList>
            <person name="Dong K."/>
        </authorList>
    </citation>
    <scope>NUCLEOTIDE SEQUENCE [LARGE SCALE GENOMIC DNA]</scope>
    <source>
        <strain evidence="3">dk3543</strain>
    </source>
</reference>
<protein>
    <recommendedName>
        <fullName evidence="4">Flagellar protein FlgN</fullName>
    </recommendedName>
</protein>
<keyword evidence="3" id="KW-1185">Reference proteome</keyword>
<name>A0A4U2YTK8_9ACTN</name>
<evidence type="ECO:0000313" key="3">
    <source>
        <dbReference type="Proteomes" id="UP000307808"/>
    </source>
</evidence>
<accession>A0A4U2YTK8</accession>
<proteinExistence type="predicted"/>
<dbReference type="EMBL" id="SZPY01000001">
    <property type="protein sequence ID" value="TKI64530.1"/>
    <property type="molecule type" value="Genomic_DNA"/>
</dbReference>
<evidence type="ECO:0008006" key="4">
    <source>
        <dbReference type="Google" id="ProtNLM"/>
    </source>
</evidence>
<dbReference type="RefSeq" id="WP_137064988.1">
    <property type="nucleotide sequence ID" value="NZ_CP040748.1"/>
</dbReference>
<dbReference type="AlphaFoldDB" id="A0A4U2YTK8"/>
<sequence length="112" mass="11928">MRGDTAAAVSPWHDELDRLEAELEAIRVLLANREQGSHAETVDTASWTPAPGLGPLPRDLVPRAEALLASQRQVQLDLSQAMAATSRQRDFAARVTDATAAPAAPAYLDVSA</sequence>
<evidence type="ECO:0000313" key="2">
    <source>
        <dbReference type="EMBL" id="TKI64530.1"/>
    </source>
</evidence>
<feature type="region of interest" description="Disordered" evidence="1">
    <location>
        <begin position="34"/>
        <end position="58"/>
    </location>
</feature>
<comment type="caution">
    <text evidence="2">The sequence shown here is derived from an EMBL/GenBank/DDBJ whole genome shotgun (WGS) entry which is preliminary data.</text>
</comment>
<dbReference type="OrthoDB" id="3695729at2"/>
<dbReference type="Proteomes" id="UP000307808">
    <property type="component" value="Unassembled WGS sequence"/>
</dbReference>
<evidence type="ECO:0000256" key="1">
    <source>
        <dbReference type="SAM" id="MobiDB-lite"/>
    </source>
</evidence>
<organism evidence="2 3">
    <name type="scientific">Nocardioides jishulii</name>
    <dbReference type="NCBI Taxonomy" id="2575440"/>
    <lineage>
        <taxon>Bacteria</taxon>
        <taxon>Bacillati</taxon>
        <taxon>Actinomycetota</taxon>
        <taxon>Actinomycetes</taxon>
        <taxon>Propionibacteriales</taxon>
        <taxon>Nocardioidaceae</taxon>
        <taxon>Nocardioides</taxon>
    </lineage>
</organism>
<gene>
    <name evidence="2" type="ORF">FC770_05245</name>
</gene>